<dbReference type="EMBL" id="LJGW01000642">
    <property type="protein sequence ID" value="OEV06356.1"/>
    <property type="molecule type" value="Genomic_DNA"/>
</dbReference>
<evidence type="ECO:0000313" key="2">
    <source>
        <dbReference type="EMBL" id="OEV06356.1"/>
    </source>
</evidence>
<evidence type="ECO:0000256" key="1">
    <source>
        <dbReference type="SAM" id="Phobius"/>
    </source>
</evidence>
<accession>A0A1E7KR09</accession>
<feature type="transmembrane region" description="Helical" evidence="1">
    <location>
        <begin position="21"/>
        <end position="39"/>
    </location>
</feature>
<keyword evidence="1" id="KW-1133">Transmembrane helix</keyword>
<reference evidence="2 3" key="1">
    <citation type="journal article" date="2016" name="Front. Microbiol.">
        <title>Comparative Genomics Analysis of Streptomyces Species Reveals Their Adaptation to the Marine Environment and Their Diversity at the Genomic Level.</title>
        <authorList>
            <person name="Tian X."/>
            <person name="Zhang Z."/>
            <person name="Yang T."/>
            <person name="Chen M."/>
            <person name="Li J."/>
            <person name="Chen F."/>
            <person name="Yang J."/>
            <person name="Li W."/>
            <person name="Zhang B."/>
            <person name="Zhang Z."/>
            <person name="Wu J."/>
            <person name="Zhang C."/>
            <person name="Long L."/>
            <person name="Xiao J."/>
        </authorList>
    </citation>
    <scope>NUCLEOTIDE SEQUENCE [LARGE SCALE GENOMIC DNA]</scope>
    <source>
        <strain evidence="2 3">SCSIO 10429</strain>
    </source>
</reference>
<feature type="non-terminal residue" evidence="2">
    <location>
        <position position="1"/>
    </location>
</feature>
<gene>
    <name evidence="2" type="ORF">AN218_30665</name>
</gene>
<evidence type="ECO:0000313" key="3">
    <source>
        <dbReference type="Proteomes" id="UP000176005"/>
    </source>
</evidence>
<protein>
    <submittedName>
        <fullName evidence="2">Uncharacterized protein</fullName>
    </submittedName>
</protein>
<dbReference type="Proteomes" id="UP000176005">
    <property type="component" value="Unassembled WGS sequence"/>
</dbReference>
<proteinExistence type="predicted"/>
<keyword evidence="3" id="KW-1185">Reference proteome</keyword>
<keyword evidence="1" id="KW-0812">Transmembrane</keyword>
<comment type="caution">
    <text evidence="2">The sequence shown here is derived from an EMBL/GenBank/DDBJ whole genome shotgun (WGS) entry which is preliminary data.</text>
</comment>
<sequence>VAAVAAATGVTCAGVPSRGSAALPLHGAFALLGAAGRAVHRRRGERRGRPYGFGNSGATGAAVTVRAARCREERPGGDTA</sequence>
<keyword evidence="1" id="KW-0472">Membrane</keyword>
<name>A0A1E7KR09_9ACTN</name>
<dbReference type="AlphaFoldDB" id="A0A1E7KR09"/>
<organism evidence="2 3">
    <name type="scientific">Streptomyces nanshensis</name>
    <dbReference type="NCBI Taxonomy" id="518642"/>
    <lineage>
        <taxon>Bacteria</taxon>
        <taxon>Bacillati</taxon>
        <taxon>Actinomycetota</taxon>
        <taxon>Actinomycetes</taxon>
        <taxon>Kitasatosporales</taxon>
        <taxon>Streptomycetaceae</taxon>
        <taxon>Streptomyces</taxon>
    </lineage>
</organism>